<accession>A0ABV8A4U2</accession>
<comment type="caution">
    <text evidence="2">The sequence shown here is derived from an EMBL/GenBank/DDBJ whole genome shotgun (WGS) entry which is preliminary data.</text>
</comment>
<dbReference type="Proteomes" id="UP001595748">
    <property type="component" value="Unassembled WGS sequence"/>
</dbReference>
<dbReference type="InterPro" id="IPR010982">
    <property type="entry name" value="Lambda_DNA-bd_dom_sf"/>
</dbReference>
<dbReference type="SUPFAM" id="SSF47413">
    <property type="entry name" value="lambda repressor-like DNA-binding domains"/>
    <property type="match status" value="1"/>
</dbReference>
<keyword evidence="3" id="KW-1185">Reference proteome</keyword>
<protein>
    <submittedName>
        <fullName evidence="2">Helix-turn-helix domain-containing protein</fullName>
    </submittedName>
</protein>
<proteinExistence type="predicted"/>
<sequence length="75" mass="8308">MHTRLKDVLKERDISYPSLAQSTGLSLKTIYNAINGETINRSTQLIIAGQLGEDPATLFAIVHIPRFINDTQVTP</sequence>
<dbReference type="InterPro" id="IPR001387">
    <property type="entry name" value="Cro/C1-type_HTH"/>
</dbReference>
<reference evidence="3" key="1">
    <citation type="journal article" date="2019" name="Int. J. Syst. Evol. Microbiol.">
        <title>The Global Catalogue of Microorganisms (GCM) 10K type strain sequencing project: providing services to taxonomists for standard genome sequencing and annotation.</title>
        <authorList>
            <consortium name="The Broad Institute Genomics Platform"/>
            <consortium name="The Broad Institute Genome Sequencing Center for Infectious Disease"/>
            <person name="Wu L."/>
            <person name="Ma J."/>
        </authorList>
    </citation>
    <scope>NUCLEOTIDE SEQUENCE [LARGE SCALE GENOMIC DNA]</scope>
    <source>
        <strain evidence="3">CCTCC AB 2013263</strain>
    </source>
</reference>
<evidence type="ECO:0000259" key="1">
    <source>
        <dbReference type="Pfam" id="PF13443"/>
    </source>
</evidence>
<feature type="domain" description="HTH cro/C1-type" evidence="1">
    <location>
        <begin position="4"/>
        <end position="61"/>
    </location>
</feature>
<dbReference type="RefSeq" id="WP_380075614.1">
    <property type="nucleotide sequence ID" value="NZ_JBHRZF010000011.1"/>
</dbReference>
<dbReference type="EMBL" id="JBHRZF010000011">
    <property type="protein sequence ID" value="MFC3859448.1"/>
    <property type="molecule type" value="Genomic_DNA"/>
</dbReference>
<evidence type="ECO:0000313" key="2">
    <source>
        <dbReference type="EMBL" id="MFC3859448.1"/>
    </source>
</evidence>
<organism evidence="2 3">
    <name type="scientific">Deinococcus antarcticus</name>
    <dbReference type="NCBI Taxonomy" id="1298767"/>
    <lineage>
        <taxon>Bacteria</taxon>
        <taxon>Thermotogati</taxon>
        <taxon>Deinococcota</taxon>
        <taxon>Deinococci</taxon>
        <taxon>Deinococcales</taxon>
        <taxon>Deinococcaceae</taxon>
        <taxon>Deinococcus</taxon>
    </lineage>
</organism>
<gene>
    <name evidence="2" type="ORF">ACFOPQ_01490</name>
</gene>
<dbReference type="Gene3D" id="1.10.260.40">
    <property type="entry name" value="lambda repressor-like DNA-binding domains"/>
    <property type="match status" value="1"/>
</dbReference>
<dbReference type="Pfam" id="PF13443">
    <property type="entry name" value="HTH_26"/>
    <property type="match status" value="1"/>
</dbReference>
<name>A0ABV8A4U2_9DEIO</name>
<evidence type="ECO:0000313" key="3">
    <source>
        <dbReference type="Proteomes" id="UP001595748"/>
    </source>
</evidence>